<accession>A0A1Q5THJ6</accession>
<proteinExistence type="predicted"/>
<dbReference type="Proteomes" id="UP000186268">
    <property type="component" value="Unassembled WGS sequence"/>
</dbReference>
<protein>
    <submittedName>
        <fullName evidence="1">Structural protein</fullName>
    </submittedName>
</protein>
<evidence type="ECO:0000313" key="1">
    <source>
        <dbReference type="EMBL" id="OKO99689.1"/>
    </source>
</evidence>
<gene>
    <name evidence="1" type="ORF">Xedl_03571</name>
</gene>
<dbReference type="AlphaFoldDB" id="A0A1Q5THJ6"/>
<sequence>MKLLCNYHKNGHQSVYKMILRWAPPSENKTLAYVKGVAKALRVDPMQTLDINKSTLIALSKAIIQHENSKQPYSEATFEKTFELL</sequence>
<name>A0A1Q5THJ6_9GAMM</name>
<keyword evidence="2" id="KW-1185">Reference proteome</keyword>
<dbReference type="EMBL" id="MKGQ01000048">
    <property type="protein sequence ID" value="OKO99689.1"/>
    <property type="molecule type" value="Genomic_DNA"/>
</dbReference>
<dbReference type="STRING" id="1873482.Xedl_03571"/>
<evidence type="ECO:0000313" key="2">
    <source>
        <dbReference type="Proteomes" id="UP000186268"/>
    </source>
</evidence>
<organism evidence="1 2">
    <name type="scientific">Xenorhabdus eapokensis</name>
    <dbReference type="NCBI Taxonomy" id="1873482"/>
    <lineage>
        <taxon>Bacteria</taxon>
        <taxon>Pseudomonadati</taxon>
        <taxon>Pseudomonadota</taxon>
        <taxon>Gammaproteobacteria</taxon>
        <taxon>Enterobacterales</taxon>
        <taxon>Morganellaceae</taxon>
        <taxon>Xenorhabdus</taxon>
    </lineage>
</organism>
<comment type="caution">
    <text evidence="1">The sequence shown here is derived from an EMBL/GenBank/DDBJ whole genome shotgun (WGS) entry which is preliminary data.</text>
</comment>
<reference evidence="1 2" key="1">
    <citation type="submission" date="2016-09" db="EMBL/GenBank/DDBJ databases">
        <title>Xenorhabdus thuongxuanensis sp. nov. and Xenorhabdus eapokensis sp. nov., isolated from Steinernema species.</title>
        <authorList>
            <person name="Kaempfer P."/>
            <person name="Tobias N.J."/>
            <person name="Phan Ke L."/>
            <person name="Bode H.B."/>
            <person name="Glaeser S.P."/>
        </authorList>
    </citation>
    <scope>NUCLEOTIDE SEQUENCE [LARGE SCALE GENOMIC DNA]</scope>
    <source>
        <strain evidence="1 2">DL20</strain>
    </source>
</reference>